<keyword evidence="5" id="KW-0752">Steroid biosynthesis</keyword>
<sequence length="318" mass="34809">MGCMCPVIALGWAALAFIGYRLFKAVANVVYPYKIAAPIDLKKAAGGEWAVVTGSTDGIGLAYAKELARKGFNILLVSRTQSKLDAVKKEIEEEFNVESKTLAYDFTNPAVADYENQLVAELNKINIGILVNNVGLSYEYPEVLHKIEGGLQRVADITVINTVPPTVLSAAVLPKMVERRSGVIVNIASSAAANPMSMWAVYSATKKYVCWLSEILRMEYSSKNVTIQTICPMLVATKMSKVSKTNFFTPSPAQFVKEAVRSIGNAEETTGCFSHQIQAEINNILPQPLINHFLTKMSIATRAKALKKKERLAAERAE</sequence>
<keyword evidence="3" id="KW-0276">Fatty acid metabolism</keyword>
<name>A0A4U5N3A2_STECR</name>
<comment type="caution">
    <text evidence="10">The sequence shown here is derived from an EMBL/GenBank/DDBJ whole genome shotgun (WGS) entry which is preliminary data.</text>
</comment>
<evidence type="ECO:0000256" key="9">
    <source>
        <dbReference type="ARBA" id="ARBA00038261"/>
    </source>
</evidence>
<dbReference type="Pfam" id="PF00106">
    <property type="entry name" value="adh_short"/>
    <property type="match status" value="1"/>
</dbReference>
<protein>
    <submittedName>
        <fullName evidence="10">Uncharacterized protein</fullName>
    </submittedName>
</protein>
<evidence type="ECO:0000256" key="7">
    <source>
        <dbReference type="ARBA" id="ARBA00023098"/>
    </source>
</evidence>
<evidence type="ECO:0000256" key="3">
    <source>
        <dbReference type="ARBA" id="ARBA00022832"/>
    </source>
</evidence>
<dbReference type="OrthoDB" id="5545019at2759"/>
<keyword evidence="4" id="KW-0521">NADP</keyword>
<dbReference type="PIRSF" id="PIRSF000126">
    <property type="entry name" value="11-beta-HSD1"/>
    <property type="match status" value="1"/>
</dbReference>
<reference evidence="10 11" key="2">
    <citation type="journal article" date="2019" name="G3 (Bethesda)">
        <title>Hybrid Assembly of the Genome of the Entomopathogenic Nematode Steinernema carpocapsae Identifies the X-Chromosome.</title>
        <authorList>
            <person name="Serra L."/>
            <person name="Macchietto M."/>
            <person name="Macias-Munoz A."/>
            <person name="McGill C.J."/>
            <person name="Rodriguez I.M."/>
            <person name="Rodriguez B."/>
            <person name="Murad R."/>
            <person name="Mortazavi A."/>
        </authorList>
    </citation>
    <scope>NUCLEOTIDE SEQUENCE [LARGE SCALE GENOMIC DNA]</scope>
    <source>
        <strain evidence="10 11">ALL</strain>
    </source>
</reference>
<reference evidence="10 11" key="1">
    <citation type="journal article" date="2015" name="Genome Biol.">
        <title>Comparative genomics of Steinernema reveals deeply conserved gene regulatory networks.</title>
        <authorList>
            <person name="Dillman A.R."/>
            <person name="Macchietto M."/>
            <person name="Porter C.F."/>
            <person name="Rogers A."/>
            <person name="Williams B."/>
            <person name="Antoshechkin I."/>
            <person name="Lee M.M."/>
            <person name="Goodwin Z."/>
            <person name="Lu X."/>
            <person name="Lewis E.E."/>
            <person name="Goodrich-Blair H."/>
            <person name="Stock S.P."/>
            <person name="Adams B.J."/>
            <person name="Sternberg P.W."/>
            <person name="Mortazavi A."/>
        </authorList>
    </citation>
    <scope>NUCLEOTIDE SEQUENCE [LARGE SCALE GENOMIC DNA]</scope>
    <source>
        <strain evidence="10 11">ALL</strain>
    </source>
</reference>
<dbReference type="GO" id="GO:0016491">
    <property type="term" value="F:oxidoreductase activity"/>
    <property type="evidence" value="ECO:0007669"/>
    <property type="project" value="UniProtKB-KW"/>
</dbReference>
<dbReference type="Proteomes" id="UP000298663">
    <property type="component" value="Unassembled WGS sequence"/>
</dbReference>
<keyword evidence="8" id="KW-0275">Fatty acid biosynthesis</keyword>
<dbReference type="SUPFAM" id="SSF51735">
    <property type="entry name" value="NAD(P)-binding Rossmann-fold domains"/>
    <property type="match status" value="1"/>
</dbReference>
<dbReference type="EMBL" id="AZBU02000005">
    <property type="protein sequence ID" value="TKR76916.1"/>
    <property type="molecule type" value="Genomic_DNA"/>
</dbReference>
<keyword evidence="6" id="KW-0560">Oxidoreductase</keyword>
<evidence type="ECO:0000256" key="1">
    <source>
        <dbReference type="ARBA" id="ARBA00005194"/>
    </source>
</evidence>
<proteinExistence type="inferred from homology"/>
<organism evidence="10 11">
    <name type="scientific">Steinernema carpocapsae</name>
    <name type="common">Entomopathogenic nematode</name>
    <dbReference type="NCBI Taxonomy" id="34508"/>
    <lineage>
        <taxon>Eukaryota</taxon>
        <taxon>Metazoa</taxon>
        <taxon>Ecdysozoa</taxon>
        <taxon>Nematoda</taxon>
        <taxon>Chromadorea</taxon>
        <taxon>Rhabditida</taxon>
        <taxon>Tylenchina</taxon>
        <taxon>Panagrolaimomorpha</taxon>
        <taxon>Strongyloidoidea</taxon>
        <taxon>Steinernematidae</taxon>
        <taxon>Steinernema</taxon>
    </lineage>
</organism>
<evidence type="ECO:0000256" key="2">
    <source>
        <dbReference type="ARBA" id="ARBA00022516"/>
    </source>
</evidence>
<dbReference type="PROSITE" id="PS00061">
    <property type="entry name" value="ADH_SHORT"/>
    <property type="match status" value="1"/>
</dbReference>
<dbReference type="AlphaFoldDB" id="A0A4U5N3A2"/>
<evidence type="ECO:0000313" key="10">
    <source>
        <dbReference type="EMBL" id="TKR76916.1"/>
    </source>
</evidence>
<dbReference type="CDD" id="cd05356">
    <property type="entry name" value="17beta-HSD1_like_SDR_c"/>
    <property type="match status" value="1"/>
</dbReference>
<dbReference type="PRINTS" id="PR00080">
    <property type="entry name" value="SDRFAMILY"/>
</dbReference>
<keyword evidence="7" id="KW-0443">Lipid metabolism</keyword>
<keyword evidence="11" id="KW-1185">Reference proteome</keyword>
<gene>
    <name evidence="10" type="ORF">L596_017986</name>
</gene>
<dbReference type="GO" id="GO:0005783">
    <property type="term" value="C:endoplasmic reticulum"/>
    <property type="evidence" value="ECO:0007669"/>
    <property type="project" value="TreeGrafter"/>
</dbReference>
<evidence type="ECO:0000256" key="5">
    <source>
        <dbReference type="ARBA" id="ARBA00022955"/>
    </source>
</evidence>
<comment type="pathway">
    <text evidence="1">Lipid metabolism; fatty acid biosynthesis.</text>
</comment>
<dbReference type="GO" id="GO:0006694">
    <property type="term" value="P:steroid biosynthetic process"/>
    <property type="evidence" value="ECO:0007669"/>
    <property type="project" value="UniProtKB-KW"/>
</dbReference>
<dbReference type="FunFam" id="3.40.50.720:FF:000467">
    <property type="entry name" value="Steroid dehydrogenase 4"/>
    <property type="match status" value="1"/>
</dbReference>
<evidence type="ECO:0000256" key="6">
    <source>
        <dbReference type="ARBA" id="ARBA00023002"/>
    </source>
</evidence>
<dbReference type="PRINTS" id="PR00081">
    <property type="entry name" value="GDHRDH"/>
</dbReference>
<keyword evidence="2" id="KW-0444">Lipid biosynthesis</keyword>
<dbReference type="InterPro" id="IPR002347">
    <property type="entry name" value="SDR_fam"/>
</dbReference>
<dbReference type="PANTHER" id="PTHR43086">
    <property type="entry name" value="VERY-LONG-CHAIN 3-OXOOACYL-COA REDUCTASE"/>
    <property type="match status" value="1"/>
</dbReference>
<comment type="similarity">
    <text evidence="9">Belongs to the short-chain dehydrogenases/reductases (SDR) family. 17-beta-HSD 3 subfamily.</text>
</comment>
<dbReference type="Gene3D" id="3.40.50.720">
    <property type="entry name" value="NAD(P)-binding Rossmann-like Domain"/>
    <property type="match status" value="1"/>
</dbReference>
<dbReference type="InterPro" id="IPR020904">
    <property type="entry name" value="Sc_DH/Rdtase_CS"/>
</dbReference>
<accession>A0A4U5N3A2</accession>
<dbReference type="GO" id="GO:0030497">
    <property type="term" value="P:fatty acid elongation"/>
    <property type="evidence" value="ECO:0007669"/>
    <property type="project" value="TreeGrafter"/>
</dbReference>
<evidence type="ECO:0000313" key="11">
    <source>
        <dbReference type="Proteomes" id="UP000298663"/>
    </source>
</evidence>
<dbReference type="PANTHER" id="PTHR43086:SF2">
    <property type="entry name" value="HYDROXYSTEROID DEHYDROGENASE-LIKE PROTEIN 1"/>
    <property type="match status" value="1"/>
</dbReference>
<dbReference type="InterPro" id="IPR036291">
    <property type="entry name" value="NAD(P)-bd_dom_sf"/>
</dbReference>
<evidence type="ECO:0000256" key="8">
    <source>
        <dbReference type="ARBA" id="ARBA00023160"/>
    </source>
</evidence>
<evidence type="ECO:0000256" key="4">
    <source>
        <dbReference type="ARBA" id="ARBA00022857"/>
    </source>
</evidence>